<dbReference type="STRING" id="411467.BACCAP_01019"/>
<name>A6NS40_9FIRM</name>
<evidence type="ECO:0000313" key="1">
    <source>
        <dbReference type="EMBL" id="EDN01078.1"/>
    </source>
</evidence>
<reference evidence="1 2" key="1">
    <citation type="submission" date="2007-04" db="EMBL/GenBank/DDBJ databases">
        <authorList>
            <person name="Fulton L."/>
            <person name="Clifton S."/>
            <person name="Fulton B."/>
            <person name="Xu J."/>
            <person name="Minx P."/>
            <person name="Pepin K.H."/>
            <person name="Johnson M."/>
            <person name="Thiruvilangam P."/>
            <person name="Bhonagiri V."/>
            <person name="Nash W.E."/>
            <person name="Mardis E.R."/>
            <person name="Wilson R.K."/>
        </authorList>
    </citation>
    <scope>NUCLEOTIDE SEQUENCE [LARGE SCALE GENOMIC DNA]</scope>
    <source>
        <strain evidence="1 2">ATCC 29799</strain>
    </source>
</reference>
<dbReference type="Proteomes" id="UP000003639">
    <property type="component" value="Unassembled WGS sequence"/>
</dbReference>
<dbReference type="EMBL" id="AAXG02000007">
    <property type="protein sequence ID" value="EDN01078.1"/>
    <property type="molecule type" value="Genomic_DNA"/>
</dbReference>
<proteinExistence type="predicted"/>
<gene>
    <name evidence="1" type="ORF">BACCAP_01019</name>
</gene>
<reference evidence="1 2" key="2">
    <citation type="submission" date="2007-06" db="EMBL/GenBank/DDBJ databases">
        <title>Draft genome sequence of Pseudoflavonifractor capillosus ATCC 29799.</title>
        <authorList>
            <person name="Sudarsanam P."/>
            <person name="Ley R."/>
            <person name="Guruge J."/>
            <person name="Turnbaugh P.J."/>
            <person name="Mahowald M."/>
            <person name="Liep D."/>
            <person name="Gordon J."/>
        </authorList>
    </citation>
    <scope>NUCLEOTIDE SEQUENCE [LARGE SCALE GENOMIC DNA]</scope>
    <source>
        <strain evidence="1 2">ATCC 29799</strain>
    </source>
</reference>
<organism evidence="1 2">
    <name type="scientific">Pseudoflavonifractor capillosus ATCC 29799</name>
    <dbReference type="NCBI Taxonomy" id="411467"/>
    <lineage>
        <taxon>Bacteria</taxon>
        <taxon>Bacillati</taxon>
        <taxon>Bacillota</taxon>
        <taxon>Clostridia</taxon>
        <taxon>Eubacteriales</taxon>
        <taxon>Oscillospiraceae</taxon>
        <taxon>Pseudoflavonifractor</taxon>
    </lineage>
</organism>
<accession>A6NS40</accession>
<evidence type="ECO:0000313" key="2">
    <source>
        <dbReference type="Proteomes" id="UP000003639"/>
    </source>
</evidence>
<sequence length="35" mass="3882">MADSSYLKIISIQLSKREYNTGGTDVVSLFGKNFV</sequence>
<comment type="caution">
    <text evidence="1">The sequence shown here is derived from an EMBL/GenBank/DDBJ whole genome shotgun (WGS) entry which is preliminary data.</text>
</comment>
<protein>
    <submittedName>
        <fullName evidence="1">Uncharacterized protein</fullName>
    </submittedName>
</protein>
<dbReference type="AlphaFoldDB" id="A6NS40"/>
<keyword evidence="2" id="KW-1185">Reference proteome</keyword>